<keyword evidence="13" id="KW-1185">Reference proteome</keyword>
<evidence type="ECO:0000313" key="13">
    <source>
        <dbReference type="Proteomes" id="UP000753376"/>
    </source>
</evidence>
<proteinExistence type="inferred from homology"/>
<dbReference type="InterPro" id="IPR006284">
    <property type="entry name" value="Glut_synth_pro"/>
</dbReference>
<dbReference type="NCBIfam" id="TIGR01380">
    <property type="entry name" value="glut_syn"/>
    <property type="match status" value="1"/>
</dbReference>
<dbReference type="PANTHER" id="PTHR21621:SF4">
    <property type="entry name" value="GLUTATHIONE SYNTHETASE"/>
    <property type="match status" value="1"/>
</dbReference>
<name>A0ABS6A599_9GAMM</name>
<dbReference type="Pfam" id="PF02951">
    <property type="entry name" value="GSH-S_N"/>
    <property type="match status" value="1"/>
</dbReference>
<dbReference type="HAMAP" id="MF_00162">
    <property type="entry name" value="GSH_S"/>
    <property type="match status" value="1"/>
</dbReference>
<organism evidence="12 13">
    <name type="scientific">Marinobacter salexigens</name>
    <dbReference type="NCBI Taxonomy" id="1925763"/>
    <lineage>
        <taxon>Bacteria</taxon>
        <taxon>Pseudomonadati</taxon>
        <taxon>Pseudomonadota</taxon>
        <taxon>Gammaproteobacteria</taxon>
        <taxon>Pseudomonadales</taxon>
        <taxon>Marinobacteraceae</taxon>
        <taxon>Marinobacter</taxon>
    </lineage>
</organism>
<keyword evidence="7 10" id="KW-0067">ATP-binding</keyword>
<dbReference type="Pfam" id="PF02955">
    <property type="entry name" value="GSH-S_ATP"/>
    <property type="match status" value="1"/>
</dbReference>
<dbReference type="InterPro" id="IPR004218">
    <property type="entry name" value="GSHS_ATP-bd"/>
</dbReference>
<evidence type="ECO:0000256" key="1">
    <source>
        <dbReference type="ARBA" id="ARBA00001936"/>
    </source>
</evidence>
<feature type="domain" description="ATP-grasp" evidence="11">
    <location>
        <begin position="126"/>
        <end position="311"/>
    </location>
</feature>
<comment type="similarity">
    <text evidence="10">Belongs to the prokaryotic GSH synthase family.</text>
</comment>
<dbReference type="PROSITE" id="PS50975">
    <property type="entry name" value="ATP_GRASP"/>
    <property type="match status" value="1"/>
</dbReference>
<sequence length="317" mass="35479">MTVRLGIVMDPIQDIHFKKDSSLAMLLAAQNRGWEIEYMELPDLYMEGGRAMASTRSLTVRKDPDDWYSFGADRDRALGDLDVILMRKDPPVDREFLIATYILESAEQQGALVVNPAATLRDCNEKLFATQFEDLTPPLLVSRSSKRFREFYAKHGDIIMKPVDGMGGQSIFRVKENDFNLGVIIETLTNNGEYQAMAQKFIPEISDGDKRILMIEGEAVPYSLARIPSQGENRGNLAAGGRGEGRELTDRDREICARVAPVIKEKGLMFVGLDVIGDYLTEINVTSPTCIRELDDTFGTDIGSMLMDAVEKRLNQN</sequence>
<evidence type="ECO:0000256" key="6">
    <source>
        <dbReference type="ARBA" id="ARBA00022741"/>
    </source>
</evidence>
<dbReference type="InterPro" id="IPR011761">
    <property type="entry name" value="ATP-grasp"/>
</dbReference>
<evidence type="ECO:0000256" key="8">
    <source>
        <dbReference type="ARBA" id="ARBA00022842"/>
    </source>
</evidence>
<evidence type="ECO:0000256" key="3">
    <source>
        <dbReference type="ARBA" id="ARBA00022598"/>
    </source>
</evidence>
<evidence type="ECO:0000256" key="2">
    <source>
        <dbReference type="ARBA" id="ARBA00001946"/>
    </source>
</evidence>
<reference evidence="12 13" key="1">
    <citation type="submission" date="2021-05" db="EMBL/GenBank/DDBJ databases">
        <title>Draft genomes of bacteria isolated from model marine particles.</title>
        <authorList>
            <person name="Datta M.S."/>
            <person name="Schwartzman J.A."/>
            <person name="Enke T.N."/>
            <person name="Saavedra J."/>
            <person name="Cermak N."/>
            <person name="Cordero O.X."/>
        </authorList>
    </citation>
    <scope>NUCLEOTIDE SEQUENCE [LARGE SCALE GENOMIC DNA]</scope>
    <source>
        <strain evidence="12 13">D2M19</strain>
    </source>
</reference>
<dbReference type="PANTHER" id="PTHR21621">
    <property type="entry name" value="RIBOSOMAL PROTEIN S6 MODIFICATION PROTEIN"/>
    <property type="match status" value="1"/>
</dbReference>
<comment type="caution">
    <text evidence="12">The sequence shown here is derived from an EMBL/GenBank/DDBJ whole genome shotgun (WGS) entry which is preliminary data.</text>
</comment>
<dbReference type="RefSeq" id="WP_216006946.1">
    <property type="nucleotide sequence ID" value="NZ_JAHKPV010000001.1"/>
</dbReference>
<gene>
    <name evidence="10 12" type="primary">gshB</name>
    <name evidence="12" type="ORF">KO508_03640</name>
</gene>
<keyword evidence="4 10" id="KW-0317">Glutathione biosynthesis</keyword>
<comment type="cofactor">
    <cofactor evidence="2">
        <name>Mg(2+)</name>
        <dbReference type="ChEBI" id="CHEBI:18420"/>
    </cofactor>
</comment>
<evidence type="ECO:0000256" key="5">
    <source>
        <dbReference type="ARBA" id="ARBA00022723"/>
    </source>
</evidence>
<keyword evidence="9" id="KW-0464">Manganese</keyword>
<dbReference type="GO" id="GO:0004363">
    <property type="term" value="F:glutathione synthase activity"/>
    <property type="evidence" value="ECO:0007669"/>
    <property type="project" value="UniProtKB-EC"/>
</dbReference>
<dbReference type="Proteomes" id="UP000753376">
    <property type="component" value="Unassembled WGS sequence"/>
</dbReference>
<comment type="pathway">
    <text evidence="10">Sulfur metabolism; glutathione biosynthesis; glutathione from L-cysteine and L-glutamate: step 2/2.</text>
</comment>
<evidence type="ECO:0000256" key="7">
    <source>
        <dbReference type="ARBA" id="ARBA00022840"/>
    </source>
</evidence>
<evidence type="ECO:0000259" key="11">
    <source>
        <dbReference type="PROSITE" id="PS50975"/>
    </source>
</evidence>
<dbReference type="InterPro" id="IPR004215">
    <property type="entry name" value="GSHS_N"/>
</dbReference>
<dbReference type="NCBIfam" id="NF003573">
    <property type="entry name" value="PRK05246.1"/>
    <property type="match status" value="1"/>
</dbReference>
<evidence type="ECO:0000313" key="12">
    <source>
        <dbReference type="EMBL" id="MBU2873092.1"/>
    </source>
</evidence>
<keyword evidence="8" id="KW-0460">Magnesium</keyword>
<dbReference type="EMBL" id="JAHKPV010000001">
    <property type="protein sequence ID" value="MBU2873092.1"/>
    <property type="molecule type" value="Genomic_DNA"/>
</dbReference>
<evidence type="ECO:0000256" key="10">
    <source>
        <dbReference type="HAMAP-Rule" id="MF_00162"/>
    </source>
</evidence>
<evidence type="ECO:0000256" key="9">
    <source>
        <dbReference type="ARBA" id="ARBA00023211"/>
    </source>
</evidence>
<dbReference type="EC" id="6.3.2.3" evidence="10"/>
<keyword evidence="6 10" id="KW-0547">Nucleotide-binding</keyword>
<comment type="cofactor">
    <cofactor evidence="1">
        <name>Mn(2+)</name>
        <dbReference type="ChEBI" id="CHEBI:29035"/>
    </cofactor>
</comment>
<accession>A0ABS6A599</accession>
<keyword evidence="3 10" id="KW-0436">Ligase</keyword>
<comment type="catalytic activity">
    <reaction evidence="10">
        <text>gamma-L-glutamyl-L-cysteine + glycine + ATP = glutathione + ADP + phosphate + H(+)</text>
        <dbReference type="Rhea" id="RHEA:13557"/>
        <dbReference type="ChEBI" id="CHEBI:15378"/>
        <dbReference type="ChEBI" id="CHEBI:30616"/>
        <dbReference type="ChEBI" id="CHEBI:43474"/>
        <dbReference type="ChEBI" id="CHEBI:57305"/>
        <dbReference type="ChEBI" id="CHEBI:57925"/>
        <dbReference type="ChEBI" id="CHEBI:58173"/>
        <dbReference type="ChEBI" id="CHEBI:456216"/>
        <dbReference type="EC" id="6.3.2.3"/>
    </reaction>
</comment>
<keyword evidence="5" id="KW-0479">Metal-binding</keyword>
<evidence type="ECO:0000256" key="4">
    <source>
        <dbReference type="ARBA" id="ARBA00022684"/>
    </source>
</evidence>
<protein>
    <recommendedName>
        <fullName evidence="10">Glutathione synthetase</fullName>
        <ecNumber evidence="10">6.3.2.3</ecNumber>
    </recommendedName>
    <alternativeName>
        <fullName evidence="10">GSH synthetase</fullName>
        <shortName evidence="10">GSH-S</shortName>
        <shortName evidence="10">GSHase</shortName>
    </alternativeName>
    <alternativeName>
        <fullName evidence="10">Glutathione synthase</fullName>
    </alternativeName>
</protein>